<evidence type="ECO:0000313" key="2">
    <source>
        <dbReference type="EMBL" id="KAL0395058.1"/>
    </source>
</evidence>
<dbReference type="AlphaFoldDB" id="A0AAW2ST68"/>
<feature type="compositionally biased region" description="Low complexity" evidence="1">
    <location>
        <begin position="1"/>
        <end position="17"/>
    </location>
</feature>
<feature type="region of interest" description="Disordered" evidence="1">
    <location>
        <begin position="1"/>
        <end position="58"/>
    </location>
</feature>
<evidence type="ECO:0000256" key="1">
    <source>
        <dbReference type="SAM" id="MobiDB-lite"/>
    </source>
</evidence>
<accession>A0AAW2ST68</accession>
<sequence length="58" mass="6099">MGTSSGSTTTKEGSTVSFLGTGEGAWEESFTGESESLGEVAVDPEEEPESEELLEDIR</sequence>
<name>A0AAW2ST68_9LAMI</name>
<protein>
    <submittedName>
        <fullName evidence="2">Uncharacterized protein</fullName>
    </submittedName>
</protein>
<reference evidence="2" key="2">
    <citation type="journal article" date="2024" name="Plant">
        <title>Genomic evolution and insights into agronomic trait innovations of Sesamum species.</title>
        <authorList>
            <person name="Miao H."/>
            <person name="Wang L."/>
            <person name="Qu L."/>
            <person name="Liu H."/>
            <person name="Sun Y."/>
            <person name="Le M."/>
            <person name="Wang Q."/>
            <person name="Wei S."/>
            <person name="Zheng Y."/>
            <person name="Lin W."/>
            <person name="Duan Y."/>
            <person name="Cao H."/>
            <person name="Xiong S."/>
            <person name="Wang X."/>
            <person name="Wei L."/>
            <person name="Li C."/>
            <person name="Ma Q."/>
            <person name="Ju M."/>
            <person name="Zhao R."/>
            <person name="Li G."/>
            <person name="Mu C."/>
            <person name="Tian Q."/>
            <person name="Mei H."/>
            <person name="Zhang T."/>
            <person name="Gao T."/>
            <person name="Zhang H."/>
        </authorList>
    </citation>
    <scope>NUCLEOTIDE SEQUENCE</scope>
    <source>
        <strain evidence="2">KEN1</strain>
    </source>
</reference>
<organism evidence="2">
    <name type="scientific">Sesamum latifolium</name>
    <dbReference type="NCBI Taxonomy" id="2727402"/>
    <lineage>
        <taxon>Eukaryota</taxon>
        <taxon>Viridiplantae</taxon>
        <taxon>Streptophyta</taxon>
        <taxon>Embryophyta</taxon>
        <taxon>Tracheophyta</taxon>
        <taxon>Spermatophyta</taxon>
        <taxon>Magnoliopsida</taxon>
        <taxon>eudicotyledons</taxon>
        <taxon>Gunneridae</taxon>
        <taxon>Pentapetalae</taxon>
        <taxon>asterids</taxon>
        <taxon>lamiids</taxon>
        <taxon>Lamiales</taxon>
        <taxon>Pedaliaceae</taxon>
        <taxon>Sesamum</taxon>
    </lineage>
</organism>
<proteinExistence type="predicted"/>
<gene>
    <name evidence="2" type="ORF">Slati_4472000</name>
</gene>
<comment type="caution">
    <text evidence="2">The sequence shown here is derived from an EMBL/GenBank/DDBJ whole genome shotgun (WGS) entry which is preliminary data.</text>
</comment>
<feature type="compositionally biased region" description="Acidic residues" evidence="1">
    <location>
        <begin position="42"/>
        <end position="58"/>
    </location>
</feature>
<dbReference type="EMBL" id="JACGWN010000016">
    <property type="protein sequence ID" value="KAL0395058.1"/>
    <property type="molecule type" value="Genomic_DNA"/>
</dbReference>
<reference evidence="2" key="1">
    <citation type="submission" date="2020-06" db="EMBL/GenBank/DDBJ databases">
        <authorList>
            <person name="Li T."/>
            <person name="Hu X."/>
            <person name="Zhang T."/>
            <person name="Song X."/>
            <person name="Zhang H."/>
            <person name="Dai N."/>
            <person name="Sheng W."/>
            <person name="Hou X."/>
            <person name="Wei L."/>
        </authorList>
    </citation>
    <scope>NUCLEOTIDE SEQUENCE</scope>
    <source>
        <strain evidence="2">KEN1</strain>
        <tissue evidence="2">Leaf</tissue>
    </source>
</reference>